<organism evidence="1 2">
    <name type="scientific">Mycolicibacterium rutilum</name>
    <name type="common">Mycobacterium rutilum</name>
    <dbReference type="NCBI Taxonomy" id="370526"/>
    <lineage>
        <taxon>Bacteria</taxon>
        <taxon>Bacillati</taxon>
        <taxon>Actinomycetota</taxon>
        <taxon>Actinomycetes</taxon>
        <taxon>Mycobacteriales</taxon>
        <taxon>Mycobacteriaceae</taxon>
        <taxon>Mycolicibacterium</taxon>
    </lineage>
</organism>
<protein>
    <submittedName>
        <fullName evidence="1">Uncharacterized protein</fullName>
    </submittedName>
</protein>
<dbReference type="OrthoDB" id="4640802at2"/>
<name>A0A1H6JMR5_MYCRU</name>
<evidence type="ECO:0000313" key="1">
    <source>
        <dbReference type="EMBL" id="SEH60585.1"/>
    </source>
</evidence>
<dbReference type="AlphaFoldDB" id="A0A1H6JMR5"/>
<gene>
    <name evidence="1" type="ORF">SAMN04489835_1945</name>
</gene>
<keyword evidence="2" id="KW-1185">Reference proteome</keyword>
<dbReference type="Proteomes" id="UP000182915">
    <property type="component" value="Chromosome I"/>
</dbReference>
<sequence>MVRLNTRTARWLVVVVAVVGLVAACTTNREPDLPPSTDPAAIAERVTGPDGPAFLQDIVAASWDDGGARAGELFAWIPQDAHSEDSAAAIRAGETAHAIASFIADDKDALAGTPGNPGLWRSCARSLVPYIGAMAGDLQGVSGFEALDTSNTEMRRTAAVFAAFHKDPEASRIFTEAANERAHSFEVSFAEEAAANPTLVGNTAPLEDLMRAARLRGLLAAGAHIADPESPVATPMQAQTEVMYQVASRSVRPGDPYISPDFFRQGRLLSPNQINKGSWSAYDSQLTAYLAAFSTSVMRFASTAIGSPLSPVNEHRMRELHATLSV</sequence>
<proteinExistence type="predicted"/>
<dbReference type="EMBL" id="LT629971">
    <property type="protein sequence ID" value="SEH60585.1"/>
    <property type="molecule type" value="Genomic_DNA"/>
</dbReference>
<accession>A0A1H6JMR5</accession>
<evidence type="ECO:0000313" key="2">
    <source>
        <dbReference type="Proteomes" id="UP000182915"/>
    </source>
</evidence>
<dbReference type="STRING" id="370526.SAMN04489835_1945"/>
<dbReference type="PROSITE" id="PS51257">
    <property type="entry name" value="PROKAR_LIPOPROTEIN"/>
    <property type="match status" value="1"/>
</dbReference>
<dbReference type="RefSeq" id="WP_083406948.1">
    <property type="nucleotide sequence ID" value="NZ_LT629971.1"/>
</dbReference>
<reference evidence="2" key="1">
    <citation type="submission" date="2016-10" db="EMBL/GenBank/DDBJ databases">
        <authorList>
            <person name="Varghese N."/>
            <person name="Submissions S."/>
        </authorList>
    </citation>
    <scope>NUCLEOTIDE SEQUENCE [LARGE SCALE GENOMIC DNA]</scope>
    <source>
        <strain evidence="2">DSM 45405</strain>
    </source>
</reference>